<dbReference type="AlphaFoldDB" id="A0A015IXT5"/>
<dbReference type="InterPro" id="IPR043129">
    <property type="entry name" value="ATPase_NBD"/>
</dbReference>
<protein>
    <recommendedName>
        <fullName evidence="4">Hsp70 family protein</fullName>
    </recommendedName>
</protein>
<accession>A0A015IXT5</accession>
<keyword evidence="3" id="KW-1185">Reference proteome</keyword>
<dbReference type="OrthoDB" id="2963168at2759"/>
<dbReference type="PANTHER" id="PTHR14187">
    <property type="entry name" value="ALPHA KINASE/ELONGATION FACTOR 2 KINASE"/>
    <property type="match status" value="1"/>
</dbReference>
<organism evidence="2 3">
    <name type="scientific">Rhizophagus irregularis (strain DAOM 197198w)</name>
    <name type="common">Glomus intraradices</name>
    <dbReference type="NCBI Taxonomy" id="1432141"/>
    <lineage>
        <taxon>Eukaryota</taxon>
        <taxon>Fungi</taxon>
        <taxon>Fungi incertae sedis</taxon>
        <taxon>Mucoromycota</taxon>
        <taxon>Glomeromycotina</taxon>
        <taxon>Glomeromycetes</taxon>
        <taxon>Glomerales</taxon>
        <taxon>Glomeraceae</taxon>
        <taxon>Rhizophagus</taxon>
    </lineage>
</organism>
<evidence type="ECO:0000313" key="3">
    <source>
        <dbReference type="Proteomes" id="UP000022910"/>
    </source>
</evidence>
<evidence type="ECO:0008006" key="4">
    <source>
        <dbReference type="Google" id="ProtNLM"/>
    </source>
</evidence>
<dbReference type="EMBL" id="JEMT01024912">
    <property type="protein sequence ID" value="EXX62087.1"/>
    <property type="molecule type" value="Genomic_DNA"/>
</dbReference>
<dbReference type="Gene3D" id="3.90.640.10">
    <property type="entry name" value="Actin, Chain A, domain 4"/>
    <property type="match status" value="1"/>
</dbReference>
<dbReference type="STRING" id="1432141.A0A015IXT5"/>
<keyword evidence="1" id="KW-0175">Coiled coil</keyword>
<dbReference type="SUPFAM" id="SSF53067">
    <property type="entry name" value="Actin-like ATPase domain"/>
    <property type="match status" value="2"/>
</dbReference>
<evidence type="ECO:0000256" key="1">
    <source>
        <dbReference type="SAM" id="Coils"/>
    </source>
</evidence>
<dbReference type="Gene3D" id="3.30.420.40">
    <property type="match status" value="2"/>
</dbReference>
<evidence type="ECO:0000313" key="2">
    <source>
        <dbReference type="EMBL" id="EXX62087.1"/>
    </source>
</evidence>
<dbReference type="PANTHER" id="PTHR14187:SF5">
    <property type="entry name" value="HEAT SHOCK 70 KDA PROTEIN 12A"/>
    <property type="match status" value="1"/>
</dbReference>
<name>A0A015IXT5_RHIIW</name>
<sequence length="772" mass="90199">MADNIVLDEFNKLEIIRKFNDNLPKLNDNLSKLNDNLSKYNENLDNFKKQDLQLNQNLHLNLKDQIVRLQERVLILEVREVKDQIERLQERVQILEVREVKDQIEKIQQKVQNLEQQNKMVQNKENYEDIVNFFDHFENHNFDSPLISDNFEDTEILSENLLNENPSESESYIDVFPNIESIEDTEDTENYFENFSRTSNEGDVKESIEDIENSSEYLSSSNKDYAKSELYNNTNIQVVVGLDFGTISSGFSSCSVSNEENMCYYDSWSEYFSYSGLNQKMKINTAFCYDESLKWVRLPYFNNGRNRVVELFKSYLGDSPDNLKPKLPFNYEKIISDYLRELGMYIKQEVAYRWVGTKLPENALLVVTIPDEYTEKDKEIMKKCLFDANLIQNEISQNLQFVTESEAAAIYCMKNELQESNLLTAESSFMIVDCGGFTVDLSTFNLIKDNQLQLTGRIRDFCGSKFIDEEFVKFLREKLGTRAINLLIEAKNNEFRNLIKSCWNMTKESFTGENMIDSRLNIYSFAPCLLQYVTKETREIMEKNSWYITIKYNDLKKMFDNIINRIIRLIHIQLSNNQKTCSAMFLVGGFSRNIYLQNRIKKEFHNMVQIISIPDQPMCAIADGAVIYGLRKLKNNENNISNSFTKVLKYTYVIHVISNWTKDVELNSKISLVNKDTEITFGQTYSSNYKPEPGQSHVKFSVHYTDKDKSQIDESEKLLGVLNVDLPDVHLDDRSIDFGLTFNSKEITVFARNKLNGQKFVTKFYYPIDDDF</sequence>
<gene>
    <name evidence="2" type="ORF">RirG_165210</name>
</gene>
<dbReference type="HOGENOM" id="CLU_009958_7_1_1"/>
<proteinExistence type="predicted"/>
<feature type="coiled-coil region" evidence="1">
    <location>
        <begin position="16"/>
        <end position="124"/>
    </location>
</feature>
<reference evidence="2 3" key="1">
    <citation type="submission" date="2014-02" db="EMBL/GenBank/DDBJ databases">
        <title>Single nucleus genome sequencing reveals high similarity among nuclei of an endomycorrhizal fungus.</title>
        <authorList>
            <person name="Lin K."/>
            <person name="Geurts R."/>
            <person name="Zhang Z."/>
            <person name="Limpens E."/>
            <person name="Saunders D.G."/>
            <person name="Mu D."/>
            <person name="Pang E."/>
            <person name="Cao H."/>
            <person name="Cha H."/>
            <person name="Lin T."/>
            <person name="Zhou Q."/>
            <person name="Shang Y."/>
            <person name="Li Y."/>
            <person name="Ivanov S."/>
            <person name="Sharma T."/>
            <person name="Velzen R.V."/>
            <person name="Ruijter N.D."/>
            <person name="Aanen D.K."/>
            <person name="Win J."/>
            <person name="Kamoun S."/>
            <person name="Bisseling T."/>
            <person name="Huang S."/>
        </authorList>
    </citation>
    <scope>NUCLEOTIDE SEQUENCE [LARGE SCALE GENOMIC DNA]</scope>
    <source>
        <strain evidence="3">DAOM197198w</strain>
    </source>
</reference>
<comment type="caution">
    <text evidence="2">The sequence shown here is derived from an EMBL/GenBank/DDBJ whole genome shotgun (WGS) entry which is preliminary data.</text>
</comment>
<dbReference type="Proteomes" id="UP000022910">
    <property type="component" value="Unassembled WGS sequence"/>
</dbReference>